<feature type="region of interest" description="Disordered" evidence="2">
    <location>
        <begin position="971"/>
        <end position="990"/>
    </location>
</feature>
<evidence type="ECO:0000256" key="1">
    <source>
        <dbReference type="ARBA" id="ARBA00022553"/>
    </source>
</evidence>
<feature type="region of interest" description="Disordered" evidence="2">
    <location>
        <begin position="1001"/>
        <end position="1033"/>
    </location>
</feature>
<keyword evidence="1" id="KW-0597">Phosphoprotein</keyword>
<feature type="region of interest" description="Disordered" evidence="2">
    <location>
        <begin position="491"/>
        <end position="528"/>
    </location>
</feature>
<feature type="compositionally biased region" description="Polar residues" evidence="2">
    <location>
        <begin position="314"/>
        <end position="350"/>
    </location>
</feature>
<dbReference type="Proteomes" id="UP000749559">
    <property type="component" value="Unassembled WGS sequence"/>
</dbReference>
<feature type="compositionally biased region" description="Polar residues" evidence="2">
    <location>
        <begin position="1074"/>
        <end position="1086"/>
    </location>
</feature>
<feature type="region of interest" description="Disordered" evidence="2">
    <location>
        <begin position="314"/>
        <end position="374"/>
    </location>
</feature>
<feature type="region of interest" description="Disordered" evidence="2">
    <location>
        <begin position="171"/>
        <end position="259"/>
    </location>
</feature>
<gene>
    <name evidence="3" type="ORF">OFUS_LOCUS3824</name>
</gene>
<dbReference type="EMBL" id="CAIIXF020000002">
    <property type="protein sequence ID" value="CAH1776669.1"/>
    <property type="molecule type" value="Genomic_DNA"/>
</dbReference>
<sequence length="1175" mass="129627">MSEERRVELMPADPTEKPKKTKKTKPTLRFSLTLGETTEKTCPEFSYVDLVRKALGPVRETQKNDKVDPKDKDKLNKSFDPFGDPLDCFIDEDHGKLEALAKSFEQKYGGPTKKKRRQENPGDLVNLGEGYDVADPFIDDSEAYDEIVPQSLDTAKGGFYINSGRLDFRQLSDSDDEFKGDKKKKKKKIRRITSESESETETAKKIKKKKKKLKDGEERQKIKSKKRMISGMIPGENPLKKSKKDIPPPKEKTGPSAMDYITGKIVVPENEDDLLLFTNGELDGMEVNDVDIEEMHTKIDSTIDSVLNQGSSIFDKTPNISTSKEPIRDPSQTAVTPSFATNESNISNTGPEIKVTESEDSKSPENAPKLPAGLSKELESVLEKLKDASTKPIEGKSKFFTTDNNKLLLQVENLSRQLNSQMRSAMYNHLAAFLPCGKETLVKRAKKLQQNEQDDILRVPINKLKDAIIKVMPEQIEKYQRLVTLNKIEQNEKETSTAESDVDDNSQGPDDLNKATDKDEKKKTRAPTKKFEWSEPLRVLLCNVVRLKMQAFNVTKVKGQTAEEFLKNFLDSEIKPLWPKGWMQTRTLFKESRAAHSSFTNTLMQKPKKTVIVTKTSNTNTLSQVNGSLLLAENKTTSKSPVKDSEGELAPVKTILDYAAEMYTASYSGGLDPPLQAKPLSSSTPVTLTNTAQISNILKAQSTCKTEPTKKTTQALTALTASTGNATKVNTKTAPSTPLTSGSASHLQPKKLSVVQQVSVQKMKPQPLPPMVVSPVASKPQDNSFIEQFKKFTEQNKSLTSVHQSGNTKSSGHYKPVKTQITQSANEKVGSNSNKAIANSGNSGTAKPAANTQPKHSAQMPYVHKTHMHKEHSQKSQGQKMNIQKPQNNPQKSTSVPQRSNQSPQRVSPSAGNAVSTSGTGWNPDADILQYLRSPSVQGQLSTILSDKPTRAASPPFLGMNLNMTQFAEMTKADQQQPKVSKPPKRQPVDEAEFQSLLKSAVQQRASPVSPQKSPQTQRSSVPSKPHRPTGTEDYARSYQNMVQQYTSGRNAFGSQSQSISSYQSAGYHKNTTSSLAANSSQQPPSSIHGVGNSGDAVITGPAPGTYSHVLHRSPGHHSPSHVGHSPIGHHTSPRQTTPQALYSSLHGTIDPQLNPNIRLPFQHQYKDSSRSSHY</sequence>
<feature type="compositionally biased region" description="Basic residues" evidence="2">
    <location>
        <begin position="181"/>
        <end position="191"/>
    </location>
</feature>
<evidence type="ECO:0000313" key="3">
    <source>
        <dbReference type="EMBL" id="CAH1776669.1"/>
    </source>
</evidence>
<feature type="compositionally biased region" description="Basic and acidic residues" evidence="2">
    <location>
        <begin position="511"/>
        <end position="522"/>
    </location>
</feature>
<feature type="compositionally biased region" description="Basic and acidic residues" evidence="2">
    <location>
        <begin position="1165"/>
        <end position="1175"/>
    </location>
</feature>
<feature type="region of interest" description="Disordered" evidence="2">
    <location>
        <begin position="797"/>
        <end position="816"/>
    </location>
</feature>
<feature type="compositionally biased region" description="Basic residues" evidence="2">
    <location>
        <begin position="1110"/>
        <end position="1120"/>
    </location>
</feature>
<feature type="region of interest" description="Disordered" evidence="2">
    <location>
        <begin position="1"/>
        <end position="26"/>
    </location>
</feature>
<dbReference type="GO" id="GO:0006325">
    <property type="term" value="P:chromatin organization"/>
    <property type="evidence" value="ECO:0007669"/>
    <property type="project" value="TreeGrafter"/>
</dbReference>
<feature type="compositionally biased region" description="Polar residues" evidence="2">
    <location>
        <begin position="727"/>
        <end position="746"/>
    </location>
</feature>
<feature type="compositionally biased region" description="Basic and acidic residues" evidence="2">
    <location>
        <begin position="171"/>
        <end position="180"/>
    </location>
</feature>
<feature type="region of interest" description="Disordered" evidence="2">
    <location>
        <begin position="102"/>
        <end position="129"/>
    </location>
</feature>
<dbReference type="Pfam" id="PF08729">
    <property type="entry name" value="HUN"/>
    <property type="match status" value="1"/>
</dbReference>
<dbReference type="PANTHER" id="PTHR21669:SF28">
    <property type="entry name" value="YEMANUCLEIN"/>
    <property type="match status" value="1"/>
</dbReference>
<feature type="region of interest" description="Disordered" evidence="2">
    <location>
        <begin position="58"/>
        <end position="79"/>
    </location>
</feature>
<evidence type="ECO:0000256" key="2">
    <source>
        <dbReference type="SAM" id="MobiDB-lite"/>
    </source>
</evidence>
<comment type="caution">
    <text evidence="3">The sequence shown here is derived from an EMBL/GenBank/DDBJ whole genome shotgun (WGS) entry which is preliminary data.</text>
</comment>
<feature type="compositionally biased region" description="Basic and acidic residues" evidence="2">
    <location>
        <begin position="244"/>
        <end position="253"/>
    </location>
</feature>
<organism evidence="3 4">
    <name type="scientific">Owenia fusiformis</name>
    <name type="common">Polychaete worm</name>
    <dbReference type="NCBI Taxonomy" id="6347"/>
    <lineage>
        <taxon>Eukaryota</taxon>
        <taxon>Metazoa</taxon>
        <taxon>Spiralia</taxon>
        <taxon>Lophotrochozoa</taxon>
        <taxon>Annelida</taxon>
        <taxon>Polychaeta</taxon>
        <taxon>Sedentaria</taxon>
        <taxon>Canalipalpata</taxon>
        <taxon>Sabellida</taxon>
        <taxon>Oweniida</taxon>
        <taxon>Oweniidae</taxon>
        <taxon>Owenia</taxon>
    </lineage>
</organism>
<name>A0A8J1XKW6_OWEFU</name>
<dbReference type="Pfam" id="PF14075">
    <property type="entry name" value="UBN_AB"/>
    <property type="match status" value="1"/>
</dbReference>
<dbReference type="InterPro" id="IPR026947">
    <property type="entry name" value="UBN_middle_dom"/>
</dbReference>
<feature type="compositionally biased region" description="Polar residues" evidence="2">
    <location>
        <begin position="797"/>
        <end position="811"/>
    </location>
</feature>
<dbReference type="InterPro" id="IPR014840">
    <property type="entry name" value="HRD"/>
</dbReference>
<feature type="compositionally biased region" description="Polar residues" evidence="2">
    <location>
        <begin position="1001"/>
        <end position="1023"/>
    </location>
</feature>
<feature type="region of interest" description="Disordered" evidence="2">
    <location>
        <begin position="727"/>
        <end position="749"/>
    </location>
</feature>
<feature type="region of interest" description="Disordered" evidence="2">
    <location>
        <begin position="1074"/>
        <end position="1175"/>
    </location>
</feature>
<reference evidence="3" key="1">
    <citation type="submission" date="2022-03" db="EMBL/GenBank/DDBJ databases">
        <authorList>
            <person name="Martin C."/>
        </authorList>
    </citation>
    <scope>NUCLEOTIDE SEQUENCE</scope>
</reference>
<feature type="compositionally biased region" description="Low complexity" evidence="2">
    <location>
        <begin position="1121"/>
        <end position="1131"/>
    </location>
</feature>
<dbReference type="PANTHER" id="PTHR21669">
    <property type="entry name" value="CAPZ-INTERACTING PROTEIN AND RELATED PROTEINS"/>
    <property type="match status" value="1"/>
</dbReference>
<proteinExistence type="predicted"/>
<dbReference type="GO" id="GO:0005634">
    <property type="term" value="C:nucleus"/>
    <property type="evidence" value="ECO:0007669"/>
    <property type="project" value="TreeGrafter"/>
</dbReference>
<evidence type="ECO:0000313" key="4">
    <source>
        <dbReference type="Proteomes" id="UP000749559"/>
    </source>
</evidence>
<dbReference type="OrthoDB" id="68076at2759"/>
<feature type="compositionally biased region" description="Basic and acidic residues" evidence="2">
    <location>
        <begin position="1"/>
        <end position="18"/>
    </location>
</feature>
<feature type="compositionally biased region" description="Polar residues" evidence="2">
    <location>
        <begin position="1134"/>
        <end position="1156"/>
    </location>
</feature>
<keyword evidence="4" id="KW-1185">Reference proteome</keyword>
<feature type="compositionally biased region" description="Polar residues" evidence="2">
    <location>
        <begin position="875"/>
        <end position="921"/>
    </location>
</feature>
<feature type="compositionally biased region" description="Polar residues" evidence="2">
    <location>
        <begin position="823"/>
        <end position="856"/>
    </location>
</feature>
<feature type="compositionally biased region" description="Basic and acidic residues" evidence="2">
    <location>
        <begin position="354"/>
        <end position="363"/>
    </location>
</feature>
<feature type="compositionally biased region" description="Basic and acidic residues" evidence="2">
    <location>
        <begin position="60"/>
        <end position="77"/>
    </location>
</feature>
<protein>
    <submittedName>
        <fullName evidence="3">Uncharacterized protein</fullName>
    </submittedName>
</protein>
<dbReference type="AlphaFoldDB" id="A0A8J1XKW6"/>
<feature type="region of interest" description="Disordered" evidence="2">
    <location>
        <begin position="823"/>
        <end position="921"/>
    </location>
</feature>
<accession>A0A8J1XKW6</accession>